<organism evidence="4 5">
    <name type="scientific">Pristionchus pacificus</name>
    <name type="common">Parasitic nematode worm</name>
    <dbReference type="NCBI Taxonomy" id="54126"/>
    <lineage>
        <taxon>Eukaryota</taxon>
        <taxon>Metazoa</taxon>
        <taxon>Ecdysozoa</taxon>
        <taxon>Nematoda</taxon>
        <taxon>Chromadorea</taxon>
        <taxon>Rhabditida</taxon>
        <taxon>Rhabditina</taxon>
        <taxon>Diplogasteromorpha</taxon>
        <taxon>Diplogasteroidea</taxon>
        <taxon>Neodiplogasteridae</taxon>
        <taxon>Pristionchus</taxon>
    </lineage>
</organism>
<dbReference type="SUPFAM" id="SSF50242">
    <property type="entry name" value="TIMP-like"/>
    <property type="match status" value="3"/>
</dbReference>
<dbReference type="EnsemblMetazoa" id="PPA02026.1">
    <property type="protein sequence ID" value="PPA02026.1"/>
    <property type="gene ID" value="WBGene00091580"/>
</dbReference>
<dbReference type="GO" id="GO:0005615">
    <property type="term" value="C:extracellular space"/>
    <property type="evidence" value="ECO:0000318"/>
    <property type="project" value="GO_Central"/>
</dbReference>
<evidence type="ECO:0000313" key="5">
    <source>
        <dbReference type="Proteomes" id="UP000005239"/>
    </source>
</evidence>
<evidence type="ECO:0000256" key="3">
    <source>
        <dbReference type="ARBA" id="ARBA00023157"/>
    </source>
</evidence>
<keyword evidence="5" id="KW-1185">Reference proteome</keyword>
<dbReference type="GO" id="GO:0051045">
    <property type="term" value="P:negative regulation of membrane protein ectodomain proteolysis"/>
    <property type="evidence" value="ECO:0000318"/>
    <property type="project" value="GO_Central"/>
</dbReference>
<accession>A0A8R1Y5N7</accession>
<dbReference type="PROSITE" id="PS50189">
    <property type="entry name" value="NTR"/>
    <property type="match status" value="2"/>
</dbReference>
<keyword evidence="2" id="KW-0964">Secreted</keyword>
<comment type="subcellular location">
    <subcellularLocation>
        <location evidence="1">Secreted</location>
    </subcellularLocation>
</comment>
<dbReference type="PANTHER" id="PTHR11844:SF29">
    <property type="entry name" value="METALLOPROTEINASE INHIBITOR TAG-225-RELATED"/>
    <property type="match status" value="1"/>
</dbReference>
<reference evidence="4" key="2">
    <citation type="submission" date="2022-06" db="UniProtKB">
        <authorList>
            <consortium name="EnsemblMetazoa"/>
        </authorList>
    </citation>
    <scope>IDENTIFICATION</scope>
    <source>
        <strain evidence="4">PS312</strain>
    </source>
</reference>
<dbReference type="InterPro" id="IPR001134">
    <property type="entry name" value="Netrin_domain"/>
</dbReference>
<dbReference type="FunFam" id="2.40.50.120:FF:000024">
    <property type="entry name" value="Putative metalloproteinase inhibitor tag-225"/>
    <property type="match status" value="2"/>
</dbReference>
<dbReference type="GO" id="GO:0031012">
    <property type="term" value="C:extracellular matrix"/>
    <property type="evidence" value="ECO:0000318"/>
    <property type="project" value="GO_Central"/>
</dbReference>
<protein>
    <submittedName>
        <fullName evidence="4">Cri-2</fullName>
    </submittedName>
</protein>
<dbReference type="Proteomes" id="UP000005239">
    <property type="component" value="Unassembled WGS sequence"/>
</dbReference>
<dbReference type="PANTHER" id="PTHR11844">
    <property type="entry name" value="METALLOPROTEASE INHIBITOR"/>
    <property type="match status" value="1"/>
</dbReference>
<keyword evidence="3" id="KW-1015">Disulfide bond</keyword>
<evidence type="ECO:0000256" key="2">
    <source>
        <dbReference type="ARBA" id="ARBA00022525"/>
    </source>
</evidence>
<dbReference type="InterPro" id="IPR008993">
    <property type="entry name" value="TIMP-like_OB-fold"/>
</dbReference>
<dbReference type="AlphaFoldDB" id="A0A2A6C114"/>
<dbReference type="GO" id="GO:0008191">
    <property type="term" value="F:metalloendopeptidase inhibitor activity"/>
    <property type="evidence" value="ECO:0000318"/>
    <property type="project" value="GO_Central"/>
</dbReference>
<accession>A0A2A6C114</accession>
<evidence type="ECO:0000313" key="4">
    <source>
        <dbReference type="EnsemblMetazoa" id="PPA02026.1"/>
    </source>
</evidence>
<sequence length="495" mass="55668">MPILKSFSSFDNALHYSSYPRPSQLWRLLQRNWTEMDEDLDGFYWYRNAVNSIDHRGSILKLFSSFNNALHYSSYPRSSQLWRLLQRNWAEMDENLDGFNCPLNRPSRTMNSLTLFTLLALATISLACKCKEQTAKESFCQAHWVSHLKIKLRVSKQPVPGDETRKGLNNIRYAVEHLEVFKKPSNLTALPNEIFTPSEPPACGLILDVGKEYLLAGRVAPGGTLSTVICGQVRPDDTREELFENVLEWKKVPTSFPPKMKEMHIMIRILLCIAATTAVSQACSCLEQTAQEGYCSADWVSRVKVNSREEIIEISTSTPFRPNFYNIKFAVQHVEVFKKPSNISSLPSIVFGSTICPSLPESINGQEFLLAGGYHDNRLTTSLCGQVRPAVANVWGPVLEWRQVPVDFPTKMKSFKFMIRVLLSSAAATSQACGCIEQTPQEVYCNANWVSRVKVNSRVGRNKPATLSSLPSTVYDSSVCSSLPENVNGQEYLLA</sequence>
<proteinExistence type="predicted"/>
<dbReference type="Gene3D" id="2.40.50.120">
    <property type="match status" value="2"/>
</dbReference>
<gene>
    <name evidence="4" type="primary">WBGene00091580</name>
</gene>
<dbReference type="Pfam" id="PF00965">
    <property type="entry name" value="TIMP"/>
    <property type="match status" value="2"/>
</dbReference>
<evidence type="ECO:0000256" key="1">
    <source>
        <dbReference type="ARBA" id="ARBA00004613"/>
    </source>
</evidence>
<dbReference type="InterPro" id="IPR001820">
    <property type="entry name" value="TIMP"/>
</dbReference>
<dbReference type="CDD" id="cd03577">
    <property type="entry name" value="NTR_TIMP_like"/>
    <property type="match status" value="1"/>
</dbReference>
<name>A0A2A6C114_PRIPA</name>
<reference evidence="5" key="1">
    <citation type="journal article" date="2008" name="Nat. Genet.">
        <title>The Pristionchus pacificus genome provides a unique perspective on nematode lifestyle and parasitism.</title>
        <authorList>
            <person name="Dieterich C."/>
            <person name="Clifton S.W."/>
            <person name="Schuster L.N."/>
            <person name="Chinwalla A."/>
            <person name="Delehaunty K."/>
            <person name="Dinkelacker I."/>
            <person name="Fulton L."/>
            <person name="Fulton R."/>
            <person name="Godfrey J."/>
            <person name="Minx P."/>
            <person name="Mitreva M."/>
            <person name="Roeseler W."/>
            <person name="Tian H."/>
            <person name="Witte H."/>
            <person name="Yang S.P."/>
            <person name="Wilson R.K."/>
            <person name="Sommer R.J."/>
        </authorList>
    </citation>
    <scope>NUCLEOTIDE SEQUENCE [LARGE SCALE GENOMIC DNA]</scope>
    <source>
        <strain evidence="5">PS312</strain>
    </source>
</reference>